<dbReference type="EMBL" id="PZQS01000006">
    <property type="protein sequence ID" value="PVD28463.1"/>
    <property type="molecule type" value="Genomic_DNA"/>
</dbReference>
<evidence type="ECO:0000256" key="5">
    <source>
        <dbReference type="ARBA" id="ARBA00022777"/>
    </source>
</evidence>
<dbReference type="InterPro" id="IPR050249">
    <property type="entry name" value="Pseudomonas-type_ThrB"/>
</dbReference>
<dbReference type="EC" id="2.7.1.81" evidence="8"/>
<proteinExistence type="inferred from homology"/>
<evidence type="ECO:0000256" key="6">
    <source>
        <dbReference type="ARBA" id="ARBA00036820"/>
    </source>
</evidence>
<dbReference type="GO" id="GO:0047992">
    <property type="term" value="F:hydroxylysine kinase activity"/>
    <property type="evidence" value="ECO:0007669"/>
    <property type="project" value="UniProtKB-EC"/>
</dbReference>
<comment type="function">
    <text evidence="7">Catalyzes the GTP-dependent phosphorylation of 5-hydroxy-L-lysine.</text>
</comment>
<keyword evidence="12" id="KW-1185">Reference proteome</keyword>
<dbReference type="OrthoDB" id="9973935at2759"/>
<evidence type="ECO:0000256" key="4">
    <source>
        <dbReference type="ARBA" id="ARBA00022679"/>
    </source>
</evidence>
<sequence length="389" mass="42764">MGQNSAAEPRIQQPGEVIAPEVSQSDVTKAAEEIYGLQIISCRQLNGYDDKNYHLVTSGVTSNPHLSAPAPEGYVLKIINSMDTQRPEILYAQVAFMKHLSARGIGVQEPLPDKNGDPVAFYTFPSPDGKGEGRRHAVCLRSFMPGKILADVTLTPDLCYQVGQFLGKMSAALQYDFDHRFYDIFDCLWSMNNISKLGEFTARCRGPTGSTPGGGGHCRVQSMCAAKRGEIRQGFVHGDPNEQNILVIVKDRDSQLPPSVDHTEYVISGILDYQDVARTHPLYDLAMCIAYVMLTATTFDPLEVGGHILAGYTSQLALPALERALLKTTVASRLAQSLVLGAYTHSLDPPTTTSSQRRRADGPFCVRCGPRLHRKLDSRWSTIEASYDR</sequence>
<evidence type="ECO:0000256" key="8">
    <source>
        <dbReference type="ARBA" id="ARBA00038873"/>
    </source>
</evidence>
<dbReference type="Gene3D" id="3.90.1200.10">
    <property type="match status" value="1"/>
</dbReference>
<evidence type="ECO:0000256" key="1">
    <source>
        <dbReference type="ARBA" id="ARBA00004496"/>
    </source>
</evidence>
<comment type="subcellular location">
    <subcellularLocation>
        <location evidence="1">Cytoplasm</location>
    </subcellularLocation>
</comment>
<dbReference type="Pfam" id="PF01636">
    <property type="entry name" value="APH"/>
    <property type="match status" value="1"/>
</dbReference>
<feature type="domain" description="Aminoglycoside phosphotransferase" evidence="10">
    <location>
        <begin position="48"/>
        <end position="293"/>
    </location>
</feature>
<keyword evidence="3" id="KW-0963">Cytoplasm</keyword>
<dbReference type="Gene3D" id="3.30.200.20">
    <property type="entry name" value="Phosphorylase Kinase, domain 1"/>
    <property type="match status" value="1"/>
</dbReference>
<dbReference type="InterPro" id="IPR011009">
    <property type="entry name" value="Kinase-like_dom_sf"/>
</dbReference>
<reference evidence="11 12" key="1">
    <citation type="submission" date="2018-04" db="EMBL/GenBank/DDBJ databases">
        <title>The genome of golden apple snail Pomacea canaliculata provides insight into stress tolerance and invasive adaptation.</title>
        <authorList>
            <person name="Liu C."/>
            <person name="Liu B."/>
            <person name="Ren Y."/>
            <person name="Zhang Y."/>
            <person name="Wang H."/>
            <person name="Li S."/>
            <person name="Jiang F."/>
            <person name="Yin L."/>
            <person name="Zhang G."/>
            <person name="Qian W."/>
            <person name="Fan W."/>
        </authorList>
    </citation>
    <scope>NUCLEOTIDE SEQUENCE [LARGE SCALE GENOMIC DNA]</scope>
    <source>
        <strain evidence="11">SZHN2017</strain>
        <tissue evidence="11">Muscle</tissue>
    </source>
</reference>
<evidence type="ECO:0000313" key="12">
    <source>
        <dbReference type="Proteomes" id="UP000245119"/>
    </source>
</evidence>
<gene>
    <name evidence="11" type="ORF">C0Q70_11051</name>
</gene>
<evidence type="ECO:0000256" key="9">
    <source>
        <dbReference type="ARBA" id="ARBA00040505"/>
    </source>
</evidence>
<dbReference type="SUPFAM" id="SSF56112">
    <property type="entry name" value="Protein kinase-like (PK-like)"/>
    <property type="match status" value="1"/>
</dbReference>
<comment type="caution">
    <text evidence="11">The sequence shown here is derived from an EMBL/GenBank/DDBJ whole genome shotgun (WGS) entry which is preliminary data.</text>
</comment>
<organism evidence="11 12">
    <name type="scientific">Pomacea canaliculata</name>
    <name type="common">Golden apple snail</name>
    <dbReference type="NCBI Taxonomy" id="400727"/>
    <lineage>
        <taxon>Eukaryota</taxon>
        <taxon>Metazoa</taxon>
        <taxon>Spiralia</taxon>
        <taxon>Lophotrochozoa</taxon>
        <taxon>Mollusca</taxon>
        <taxon>Gastropoda</taxon>
        <taxon>Caenogastropoda</taxon>
        <taxon>Architaenioglossa</taxon>
        <taxon>Ampullarioidea</taxon>
        <taxon>Ampullariidae</taxon>
        <taxon>Pomacea</taxon>
    </lineage>
</organism>
<comment type="catalytic activity">
    <reaction evidence="6">
        <text>(5R)-5-hydroxy-L-lysine + GTP = (5R)-5-phosphooxy-L-lysine + GDP + H(+)</text>
        <dbReference type="Rhea" id="RHEA:19049"/>
        <dbReference type="ChEBI" id="CHEBI:15378"/>
        <dbReference type="ChEBI" id="CHEBI:37565"/>
        <dbReference type="ChEBI" id="CHEBI:57882"/>
        <dbReference type="ChEBI" id="CHEBI:58189"/>
        <dbReference type="ChEBI" id="CHEBI:58357"/>
        <dbReference type="EC" id="2.7.1.81"/>
    </reaction>
</comment>
<keyword evidence="5" id="KW-0418">Kinase</keyword>
<accession>A0A2T7P4Y8</accession>
<dbReference type="AlphaFoldDB" id="A0A2T7P4Y8"/>
<dbReference type="GO" id="GO:0005737">
    <property type="term" value="C:cytoplasm"/>
    <property type="evidence" value="ECO:0007669"/>
    <property type="project" value="UniProtKB-SubCell"/>
</dbReference>
<dbReference type="PANTHER" id="PTHR21064:SF1">
    <property type="entry name" value="HYDROXYLYSINE KINASE"/>
    <property type="match status" value="1"/>
</dbReference>
<evidence type="ECO:0000256" key="3">
    <source>
        <dbReference type="ARBA" id="ARBA00022490"/>
    </source>
</evidence>
<comment type="similarity">
    <text evidence="2">Belongs to the aminoglycoside phosphotransferase family.</text>
</comment>
<evidence type="ECO:0000256" key="2">
    <source>
        <dbReference type="ARBA" id="ARBA00006219"/>
    </source>
</evidence>
<keyword evidence="4" id="KW-0808">Transferase</keyword>
<evidence type="ECO:0000313" key="11">
    <source>
        <dbReference type="EMBL" id="PVD28463.1"/>
    </source>
</evidence>
<name>A0A2T7P4Y8_POMCA</name>
<dbReference type="InterPro" id="IPR002575">
    <property type="entry name" value="Aminoglycoside_PTrfase"/>
</dbReference>
<evidence type="ECO:0000256" key="7">
    <source>
        <dbReference type="ARBA" id="ARBA00037368"/>
    </source>
</evidence>
<evidence type="ECO:0000259" key="10">
    <source>
        <dbReference type="Pfam" id="PF01636"/>
    </source>
</evidence>
<dbReference type="PANTHER" id="PTHR21064">
    <property type="entry name" value="AMINOGLYCOSIDE PHOSPHOTRANSFERASE DOMAIN-CONTAINING PROTEIN-RELATED"/>
    <property type="match status" value="1"/>
</dbReference>
<dbReference type="Proteomes" id="UP000245119">
    <property type="component" value="Linkage Group LG6"/>
</dbReference>
<protein>
    <recommendedName>
        <fullName evidence="9">Hydroxylysine kinase</fullName>
        <ecNumber evidence="8">2.7.1.81</ecNumber>
    </recommendedName>
</protein>
<dbReference type="STRING" id="400727.A0A2T7P4Y8"/>